<dbReference type="InterPro" id="IPR003423">
    <property type="entry name" value="OMP_efflux"/>
</dbReference>
<proteinExistence type="inferred from homology"/>
<gene>
    <name evidence="9" type="ORF">GCM10010841_06770</name>
</gene>
<evidence type="ECO:0000256" key="3">
    <source>
        <dbReference type="ARBA" id="ARBA00022448"/>
    </source>
</evidence>
<reference evidence="10" key="1">
    <citation type="journal article" date="2019" name="Int. J. Syst. Evol. Microbiol.">
        <title>The Global Catalogue of Microorganisms (GCM) 10K type strain sequencing project: providing services to taxonomists for standard genome sequencing and annotation.</title>
        <authorList>
            <consortium name="The Broad Institute Genomics Platform"/>
            <consortium name="The Broad Institute Genome Sequencing Center for Infectious Disease"/>
            <person name="Wu L."/>
            <person name="Ma J."/>
        </authorList>
    </citation>
    <scope>NUCLEOTIDE SEQUENCE [LARGE SCALE GENOMIC DNA]</scope>
    <source>
        <strain evidence="10">JCM 15443</strain>
    </source>
</reference>
<comment type="similarity">
    <text evidence="2">Belongs to the outer membrane factor (OMF) (TC 1.B.17) family.</text>
</comment>
<evidence type="ECO:0000313" key="10">
    <source>
        <dbReference type="Proteomes" id="UP000661918"/>
    </source>
</evidence>
<dbReference type="Pfam" id="PF02321">
    <property type="entry name" value="OEP"/>
    <property type="match status" value="2"/>
</dbReference>
<dbReference type="EMBL" id="BMOM01000003">
    <property type="protein sequence ID" value="GGM00863.1"/>
    <property type="molecule type" value="Genomic_DNA"/>
</dbReference>
<organism evidence="9 10">
    <name type="scientific">Deinococcus aerophilus</name>
    <dbReference type="NCBI Taxonomy" id="522488"/>
    <lineage>
        <taxon>Bacteria</taxon>
        <taxon>Thermotogati</taxon>
        <taxon>Deinococcota</taxon>
        <taxon>Deinococci</taxon>
        <taxon>Deinococcales</taxon>
        <taxon>Deinococcaceae</taxon>
        <taxon>Deinococcus</taxon>
    </lineage>
</organism>
<dbReference type="Proteomes" id="UP000661918">
    <property type="component" value="Unassembled WGS sequence"/>
</dbReference>
<keyword evidence="6" id="KW-0472">Membrane</keyword>
<feature type="chain" id="PRO_5045515210" description="TolC family protein" evidence="8">
    <location>
        <begin position="30"/>
        <end position="470"/>
    </location>
</feature>
<name>A0ABQ2GKJ3_9DEIO</name>
<accession>A0ABQ2GKJ3</accession>
<evidence type="ECO:0000256" key="1">
    <source>
        <dbReference type="ARBA" id="ARBA00004442"/>
    </source>
</evidence>
<evidence type="ECO:0000256" key="4">
    <source>
        <dbReference type="ARBA" id="ARBA00022452"/>
    </source>
</evidence>
<evidence type="ECO:0000256" key="8">
    <source>
        <dbReference type="SAM" id="SignalP"/>
    </source>
</evidence>
<protein>
    <recommendedName>
        <fullName evidence="11">TolC family protein</fullName>
    </recommendedName>
</protein>
<evidence type="ECO:0008006" key="11">
    <source>
        <dbReference type="Google" id="ProtNLM"/>
    </source>
</evidence>
<evidence type="ECO:0000256" key="6">
    <source>
        <dbReference type="ARBA" id="ARBA00023136"/>
    </source>
</evidence>
<dbReference type="RefSeq" id="WP_188901341.1">
    <property type="nucleotide sequence ID" value="NZ_BMOM01000003.1"/>
</dbReference>
<dbReference type="PANTHER" id="PTHR30026:SF20">
    <property type="entry name" value="OUTER MEMBRANE PROTEIN TOLC"/>
    <property type="match status" value="1"/>
</dbReference>
<sequence length="470" mass="47292">MKPPHPLRPPARHLTLVTLVLWGAAQAQTAPAGQTAPDTVAPALTLQDVLSRLEAAPSVSAARLSVQTAQSTLSAASTALGLTVTVNGNAGYSGPLTATAADGTATTTASSLSGGAGVNVSLGLLPWSSNQSGLNSAVRGLALAQANLISAQNAARLNVAQQYFAAVLATQDLDLTARTLALRQRQLAVTQTQRASGNATDGNVLSAQAAVQGAQGAGLQAAASLDAAQRGLEAALGGAVGPGTFSTRPADTVALPDITALVAQARNGRSEVIQARNTLAAAQDTLDTQRRQTTLPDLTASVRYGPAGSGGVSTALNLQQGTVSAGYSVPLGDSTAAGSGAGNRMSASVSGSYVVYAPGQRAQLSAAEANVTQAQLSLNVAQQNVELDVRSRYSALQTSMITVQTRETALQVAQLALQTAQTRLQAGTATADDVSAAELDLAQAARDLLAARITAQTTLIQLQNAAGGPQ</sequence>
<keyword evidence="7" id="KW-0998">Cell outer membrane</keyword>
<dbReference type="InterPro" id="IPR051906">
    <property type="entry name" value="TolC-like"/>
</dbReference>
<feature type="signal peptide" evidence="8">
    <location>
        <begin position="1"/>
        <end position="29"/>
    </location>
</feature>
<comment type="caution">
    <text evidence="9">The sequence shown here is derived from an EMBL/GenBank/DDBJ whole genome shotgun (WGS) entry which is preliminary data.</text>
</comment>
<keyword evidence="3" id="KW-0813">Transport</keyword>
<keyword evidence="8" id="KW-0732">Signal</keyword>
<evidence type="ECO:0000256" key="2">
    <source>
        <dbReference type="ARBA" id="ARBA00007613"/>
    </source>
</evidence>
<keyword evidence="5" id="KW-0812">Transmembrane</keyword>
<evidence type="ECO:0000256" key="5">
    <source>
        <dbReference type="ARBA" id="ARBA00022692"/>
    </source>
</evidence>
<keyword evidence="4" id="KW-1134">Transmembrane beta strand</keyword>
<evidence type="ECO:0000256" key="7">
    <source>
        <dbReference type="ARBA" id="ARBA00023237"/>
    </source>
</evidence>
<dbReference type="Gene3D" id="1.20.1600.10">
    <property type="entry name" value="Outer membrane efflux proteins (OEP)"/>
    <property type="match status" value="1"/>
</dbReference>
<comment type="subcellular location">
    <subcellularLocation>
        <location evidence="1">Cell outer membrane</location>
    </subcellularLocation>
</comment>
<evidence type="ECO:0000313" key="9">
    <source>
        <dbReference type="EMBL" id="GGM00863.1"/>
    </source>
</evidence>
<dbReference type="PANTHER" id="PTHR30026">
    <property type="entry name" value="OUTER MEMBRANE PROTEIN TOLC"/>
    <property type="match status" value="1"/>
</dbReference>
<dbReference type="SUPFAM" id="SSF56954">
    <property type="entry name" value="Outer membrane efflux proteins (OEP)"/>
    <property type="match status" value="1"/>
</dbReference>
<keyword evidence="10" id="KW-1185">Reference proteome</keyword>